<dbReference type="EMBL" id="MCIB01000004">
    <property type="protein sequence ID" value="RKD33788.1"/>
    <property type="molecule type" value="Genomic_DNA"/>
</dbReference>
<feature type="transmembrane region" description="Helical" evidence="1">
    <location>
        <begin position="143"/>
        <end position="166"/>
    </location>
</feature>
<dbReference type="InterPro" id="IPR024529">
    <property type="entry name" value="ECF_trnsprt_substrate-spec"/>
</dbReference>
<dbReference type="Gene3D" id="1.10.1760.20">
    <property type="match status" value="1"/>
</dbReference>
<dbReference type="AlphaFoldDB" id="A0A419T8R0"/>
<feature type="transmembrane region" description="Helical" evidence="1">
    <location>
        <begin position="12"/>
        <end position="29"/>
    </location>
</feature>
<organism evidence="2 3">
    <name type="scientific">Thermohalobacter berrensis</name>
    <dbReference type="NCBI Taxonomy" id="99594"/>
    <lineage>
        <taxon>Bacteria</taxon>
        <taxon>Bacillati</taxon>
        <taxon>Bacillota</taxon>
        <taxon>Tissierellia</taxon>
        <taxon>Tissierellales</taxon>
        <taxon>Thermohalobacteraceae</taxon>
        <taxon>Thermohalobacter</taxon>
    </lineage>
</organism>
<keyword evidence="1" id="KW-0472">Membrane</keyword>
<evidence type="ECO:0000256" key="1">
    <source>
        <dbReference type="SAM" id="Phobius"/>
    </source>
</evidence>
<proteinExistence type="predicted"/>
<dbReference type="OrthoDB" id="9815422at2"/>
<feature type="transmembrane region" description="Helical" evidence="1">
    <location>
        <begin position="105"/>
        <end position="131"/>
    </location>
</feature>
<dbReference type="GO" id="GO:0022857">
    <property type="term" value="F:transmembrane transporter activity"/>
    <property type="evidence" value="ECO:0007669"/>
    <property type="project" value="InterPro"/>
</dbReference>
<evidence type="ECO:0000313" key="2">
    <source>
        <dbReference type="EMBL" id="RKD33788.1"/>
    </source>
</evidence>
<gene>
    <name evidence="2" type="ORF">BET03_08680</name>
</gene>
<keyword evidence="1" id="KW-1133">Transmembrane helix</keyword>
<protein>
    <submittedName>
        <fullName evidence="2">ECF transporter S component</fullName>
    </submittedName>
</protein>
<feature type="transmembrane region" description="Helical" evidence="1">
    <location>
        <begin position="41"/>
        <end position="69"/>
    </location>
</feature>
<feature type="transmembrane region" description="Helical" evidence="1">
    <location>
        <begin position="75"/>
        <end position="98"/>
    </location>
</feature>
<comment type="caution">
    <text evidence="2">The sequence shown here is derived from an EMBL/GenBank/DDBJ whole genome shotgun (WGS) entry which is preliminary data.</text>
</comment>
<keyword evidence="1" id="KW-0812">Transmembrane</keyword>
<name>A0A419T8R0_9FIRM</name>
<accession>A0A419T8R0</accession>
<evidence type="ECO:0000313" key="3">
    <source>
        <dbReference type="Proteomes" id="UP000284177"/>
    </source>
</evidence>
<dbReference type="Pfam" id="PF12822">
    <property type="entry name" value="ECF_trnsprt"/>
    <property type="match status" value="1"/>
</dbReference>
<dbReference type="Proteomes" id="UP000284177">
    <property type="component" value="Unassembled WGS sequence"/>
</dbReference>
<keyword evidence="3" id="KW-1185">Reference proteome</keyword>
<reference evidence="2 3" key="1">
    <citation type="submission" date="2016-08" db="EMBL/GenBank/DDBJ databases">
        <title>Novel Firmicutes and Novel Genomes.</title>
        <authorList>
            <person name="Poppleton D.I."/>
            <person name="Gribaldo S."/>
        </authorList>
    </citation>
    <scope>NUCLEOTIDE SEQUENCE [LARGE SCALE GENOMIC DNA]</scope>
    <source>
        <strain evidence="2 3">CTT3</strain>
    </source>
</reference>
<sequence>MKMDKTKKIVYSSFFIALGIIIPMLFHTIKNFGRAFLPMHIPVLLGGFILGPYFGLLVGLITPFLSSILTGMPPIFPVGIIMFFELSTYGFVSGLFYNKLKQNEIITLTSAMIIGRIIAALVVAVLVYGFGAKMPNPFTYIKMAVIVGLPGIAIQVILIPILVLSLKRTRILHETN</sequence>